<dbReference type="PROSITE" id="PS51914">
    <property type="entry name" value="MRH"/>
    <property type="match status" value="1"/>
</dbReference>
<dbReference type="Proteomes" id="UP000663852">
    <property type="component" value="Unassembled WGS sequence"/>
</dbReference>
<reference evidence="4" key="1">
    <citation type="submission" date="2021-02" db="EMBL/GenBank/DDBJ databases">
        <authorList>
            <person name="Nowell W R."/>
        </authorList>
    </citation>
    <scope>NUCLEOTIDE SEQUENCE</scope>
</reference>
<dbReference type="AlphaFoldDB" id="A0A815PY17"/>
<keyword evidence="6" id="KW-1185">Reference proteome</keyword>
<protein>
    <recommendedName>
        <fullName evidence="3">MRH domain-containing protein</fullName>
    </recommendedName>
</protein>
<dbReference type="SUPFAM" id="SSF50911">
    <property type="entry name" value="Mannose 6-phosphate receptor domain"/>
    <property type="match status" value="1"/>
</dbReference>
<dbReference type="InterPro" id="IPR044865">
    <property type="entry name" value="MRH_dom"/>
</dbReference>
<keyword evidence="1" id="KW-0732">Signal</keyword>
<accession>A0A815PY17</accession>
<dbReference type="InterPro" id="IPR009011">
    <property type="entry name" value="Man6P_isomerase_rcpt-bd_dom_sf"/>
</dbReference>
<evidence type="ECO:0000256" key="1">
    <source>
        <dbReference type="ARBA" id="ARBA00022729"/>
    </source>
</evidence>
<sequence>MNSCLQTFGSNKYDLNRLSNFTLYGKDGQSKYILTPCSFSKSSPCYNRTLPNAMSCQYDRPLKSWSAMAFLDTKSPWSRNNNATYEENPSGPGTGIVMKTSNGDICFDELRFMTTTYICDRTVLHPTIMNVVQLAQCRFTAEVRAIQACPLE</sequence>
<feature type="domain" description="MRH" evidence="3">
    <location>
        <begin position="2"/>
        <end position="151"/>
    </location>
</feature>
<dbReference type="OrthoDB" id="9987407at2759"/>
<dbReference type="Gene3D" id="2.70.130.10">
    <property type="entry name" value="Mannose-6-phosphate receptor binding domain"/>
    <property type="match status" value="1"/>
</dbReference>
<gene>
    <name evidence="4" type="ORF">EDS130_LOCUS39805</name>
    <name evidence="5" type="ORF">XAT740_LOCUS43345</name>
</gene>
<organism evidence="4 7">
    <name type="scientific">Adineta ricciae</name>
    <name type="common">Rotifer</name>
    <dbReference type="NCBI Taxonomy" id="249248"/>
    <lineage>
        <taxon>Eukaryota</taxon>
        <taxon>Metazoa</taxon>
        <taxon>Spiralia</taxon>
        <taxon>Gnathifera</taxon>
        <taxon>Rotifera</taxon>
        <taxon>Eurotatoria</taxon>
        <taxon>Bdelloidea</taxon>
        <taxon>Adinetida</taxon>
        <taxon>Adinetidae</taxon>
        <taxon>Adineta</taxon>
    </lineage>
</organism>
<evidence type="ECO:0000313" key="7">
    <source>
        <dbReference type="Proteomes" id="UP000663852"/>
    </source>
</evidence>
<keyword evidence="2" id="KW-1015">Disulfide bond</keyword>
<evidence type="ECO:0000259" key="3">
    <source>
        <dbReference type="PROSITE" id="PS51914"/>
    </source>
</evidence>
<evidence type="ECO:0000313" key="4">
    <source>
        <dbReference type="EMBL" id="CAF1455539.1"/>
    </source>
</evidence>
<evidence type="ECO:0000313" key="6">
    <source>
        <dbReference type="Proteomes" id="UP000663828"/>
    </source>
</evidence>
<dbReference type="Proteomes" id="UP000663828">
    <property type="component" value="Unassembled WGS sequence"/>
</dbReference>
<dbReference type="EMBL" id="CAJNOJ010000458">
    <property type="protein sequence ID" value="CAF1455539.1"/>
    <property type="molecule type" value="Genomic_DNA"/>
</dbReference>
<evidence type="ECO:0000256" key="2">
    <source>
        <dbReference type="ARBA" id="ARBA00023157"/>
    </source>
</evidence>
<comment type="caution">
    <text evidence="4">The sequence shown here is derived from an EMBL/GenBank/DDBJ whole genome shotgun (WGS) entry which is preliminary data.</text>
</comment>
<proteinExistence type="predicted"/>
<evidence type="ECO:0000313" key="5">
    <source>
        <dbReference type="EMBL" id="CAF1557239.1"/>
    </source>
</evidence>
<name>A0A815PY17_ADIRI</name>
<dbReference type="EMBL" id="CAJNOR010005328">
    <property type="protein sequence ID" value="CAF1557239.1"/>
    <property type="molecule type" value="Genomic_DNA"/>
</dbReference>